<dbReference type="Ensembl" id="ENSANIT00000016228.1">
    <property type="protein sequence ID" value="ENSANIP00000015684.1"/>
    <property type="gene ID" value="ENSANIG00000010672.1"/>
</dbReference>
<evidence type="ECO:0000313" key="8">
    <source>
        <dbReference type="Ensembl" id="ENSANIP00000015684.1"/>
    </source>
</evidence>
<sequence>MGATSSGPGPAPAPVRPPQGRAVGSWVRALLSRAGPVPVPGSVLALAPRGPAEEPPLPGWPLPQLVSLFLPEFPVRPSARQQQLKILGFVAKGSFGTILKVLDCGREKVCAVKVVPKVEVLRRDTLKQCKEEVSIQRQVRHPFVHGLGDSWQGQRHLFIMCTYCSTGDLHALWRAAGHFAEATVRLFAAELVLVLVYLHDLGIMHRDVKMENILLDERGHLKLTDFGLSRHLRWGERAHTICGTLQYMAPEVLSGGPYSHTADWWSLGVLLFALASGEFPVAPAGDHVAMLERVKESSYEIPPAFSPALARLLAEVTLPPGFWGPCWPPGLDVGVLTARCPPSVPSCCATTPCAACATSTISRATPSSAGWPSTPTCCRRTRWPWRWPRAPSSSPHPIPPPSPTSTATSPSPRAGLGLAEPPWLGPPTSLRDNPPPHRPLPRQRVGPCWAGSLLPQRCTSPRGSNKPESRGHRCGCCPDSCGGERDPRGGGVRGWFPPPPPPSGRGRGRSGGPCRAGSLGVAAGEAPGSGLGGGAGPVCPCVLSTSKGCASPTGCALPTRPVLGAVQRLRGGASPSDTPTPPAHRLA</sequence>
<dbReference type="Pfam" id="PF00069">
    <property type="entry name" value="Pkinase"/>
    <property type="match status" value="1"/>
</dbReference>
<feature type="compositionally biased region" description="Low complexity" evidence="6">
    <location>
        <begin position="404"/>
        <end position="414"/>
    </location>
</feature>
<keyword evidence="2" id="KW-0808">Transferase</keyword>
<feature type="domain" description="Protein kinase" evidence="7">
    <location>
        <begin position="84"/>
        <end position="336"/>
    </location>
</feature>
<dbReference type="InterPro" id="IPR008271">
    <property type="entry name" value="Ser/Thr_kinase_AS"/>
</dbReference>
<dbReference type="InterPro" id="IPR045270">
    <property type="entry name" value="STKc_AGC"/>
</dbReference>
<feature type="region of interest" description="Disordered" evidence="6">
    <location>
        <begin position="389"/>
        <end position="448"/>
    </location>
</feature>
<dbReference type="GO" id="GO:0004674">
    <property type="term" value="F:protein serine/threonine kinase activity"/>
    <property type="evidence" value="ECO:0007669"/>
    <property type="project" value="UniProtKB-KW"/>
</dbReference>
<organism evidence="8 9">
    <name type="scientific">Accipiter nisus</name>
    <name type="common">Eurasian sparrowhawk</name>
    <dbReference type="NCBI Taxonomy" id="211598"/>
    <lineage>
        <taxon>Eukaryota</taxon>
        <taxon>Metazoa</taxon>
        <taxon>Chordata</taxon>
        <taxon>Craniata</taxon>
        <taxon>Vertebrata</taxon>
        <taxon>Euteleostomi</taxon>
        <taxon>Archelosauria</taxon>
        <taxon>Archosauria</taxon>
        <taxon>Dinosauria</taxon>
        <taxon>Saurischia</taxon>
        <taxon>Theropoda</taxon>
        <taxon>Coelurosauria</taxon>
        <taxon>Aves</taxon>
        <taxon>Neognathae</taxon>
        <taxon>Neoaves</taxon>
        <taxon>Telluraves</taxon>
        <taxon>Accipitrimorphae</taxon>
        <taxon>Accipitriformes</taxon>
        <taxon>Accipitridae</taxon>
        <taxon>Accipitrinae</taxon>
        <taxon>Accipiter</taxon>
    </lineage>
</organism>
<name>A0A8B9MZU3_9AVES</name>
<dbReference type="InterPro" id="IPR011009">
    <property type="entry name" value="Kinase-like_dom_sf"/>
</dbReference>
<dbReference type="Proteomes" id="UP000694541">
    <property type="component" value="Unplaced"/>
</dbReference>
<dbReference type="PANTHER" id="PTHR24355">
    <property type="entry name" value="G PROTEIN-COUPLED RECEPTOR KINASE/RIBOSOMAL PROTEIN S6 KINASE"/>
    <property type="match status" value="1"/>
</dbReference>
<dbReference type="CDD" id="cd05123">
    <property type="entry name" value="STKc_AGC"/>
    <property type="match status" value="1"/>
</dbReference>
<dbReference type="PANTHER" id="PTHR24355:SF1">
    <property type="entry name" value="RIBOSOMAL PROTEIN S6 KINASE-RELATED PROTEIN"/>
    <property type="match status" value="1"/>
</dbReference>
<reference evidence="8" key="1">
    <citation type="submission" date="2025-08" db="UniProtKB">
        <authorList>
            <consortium name="Ensembl"/>
        </authorList>
    </citation>
    <scope>IDENTIFICATION</scope>
</reference>
<evidence type="ECO:0000256" key="5">
    <source>
        <dbReference type="ARBA" id="ARBA00022840"/>
    </source>
</evidence>
<evidence type="ECO:0000256" key="4">
    <source>
        <dbReference type="ARBA" id="ARBA00022777"/>
    </source>
</evidence>
<keyword evidence="4" id="KW-0418">Kinase</keyword>
<dbReference type="PROSITE" id="PS00108">
    <property type="entry name" value="PROTEIN_KINASE_ST"/>
    <property type="match status" value="1"/>
</dbReference>
<feature type="compositionally biased region" description="Pro residues" evidence="6">
    <location>
        <begin position="578"/>
        <end position="587"/>
    </location>
</feature>
<dbReference type="Gene3D" id="1.10.510.10">
    <property type="entry name" value="Transferase(Phosphotransferase) domain 1"/>
    <property type="match status" value="1"/>
</dbReference>
<protein>
    <submittedName>
        <fullName evidence="8">Ribosomal protein S6 kinase related</fullName>
    </submittedName>
</protein>
<dbReference type="SUPFAM" id="SSF56112">
    <property type="entry name" value="Protein kinase-like (PK-like)"/>
    <property type="match status" value="1"/>
</dbReference>
<keyword evidence="9" id="KW-1185">Reference proteome</keyword>
<dbReference type="Gene3D" id="3.30.200.20">
    <property type="entry name" value="Phosphorylase Kinase, domain 1"/>
    <property type="match status" value="1"/>
</dbReference>
<reference evidence="8" key="2">
    <citation type="submission" date="2025-09" db="UniProtKB">
        <authorList>
            <consortium name="Ensembl"/>
        </authorList>
    </citation>
    <scope>IDENTIFICATION</scope>
</reference>
<feature type="region of interest" description="Disordered" evidence="6">
    <location>
        <begin position="485"/>
        <end position="519"/>
    </location>
</feature>
<evidence type="ECO:0000313" key="9">
    <source>
        <dbReference type="Proteomes" id="UP000694541"/>
    </source>
</evidence>
<evidence type="ECO:0000256" key="2">
    <source>
        <dbReference type="ARBA" id="ARBA00022679"/>
    </source>
</evidence>
<evidence type="ECO:0000256" key="3">
    <source>
        <dbReference type="ARBA" id="ARBA00022741"/>
    </source>
</evidence>
<dbReference type="PROSITE" id="PS50011">
    <property type="entry name" value="PROTEIN_KINASE_DOM"/>
    <property type="match status" value="1"/>
</dbReference>
<evidence type="ECO:0000256" key="1">
    <source>
        <dbReference type="ARBA" id="ARBA00022527"/>
    </source>
</evidence>
<evidence type="ECO:0000256" key="6">
    <source>
        <dbReference type="SAM" id="MobiDB-lite"/>
    </source>
</evidence>
<dbReference type="AlphaFoldDB" id="A0A8B9MZU3"/>
<evidence type="ECO:0000259" key="7">
    <source>
        <dbReference type="PROSITE" id="PS50011"/>
    </source>
</evidence>
<accession>A0A8B9MZU3</accession>
<keyword evidence="1" id="KW-0723">Serine/threonine-protein kinase</keyword>
<feature type="compositionally biased region" description="Pro residues" evidence="6">
    <location>
        <begin position="394"/>
        <end position="403"/>
    </location>
</feature>
<feature type="region of interest" description="Disordered" evidence="6">
    <location>
        <begin position="566"/>
        <end position="587"/>
    </location>
</feature>
<keyword evidence="3" id="KW-0547">Nucleotide-binding</keyword>
<proteinExistence type="predicted"/>
<dbReference type="GO" id="GO:0005524">
    <property type="term" value="F:ATP binding"/>
    <property type="evidence" value="ECO:0007669"/>
    <property type="project" value="UniProtKB-KW"/>
</dbReference>
<dbReference type="SMART" id="SM00220">
    <property type="entry name" value="S_TKc"/>
    <property type="match status" value="1"/>
</dbReference>
<dbReference type="InterPro" id="IPR000719">
    <property type="entry name" value="Prot_kinase_dom"/>
</dbReference>
<keyword evidence="5" id="KW-0067">ATP-binding</keyword>